<keyword evidence="3" id="KW-1185">Reference proteome</keyword>
<organism evidence="2 3">
    <name type="scientific">Paenibacillus popilliae ATCC 14706</name>
    <dbReference type="NCBI Taxonomy" id="1212764"/>
    <lineage>
        <taxon>Bacteria</taxon>
        <taxon>Bacillati</taxon>
        <taxon>Bacillota</taxon>
        <taxon>Bacilli</taxon>
        <taxon>Bacillales</taxon>
        <taxon>Paenibacillaceae</taxon>
        <taxon>Paenibacillus</taxon>
    </lineage>
</organism>
<proteinExistence type="predicted"/>
<dbReference type="AlphaFoldDB" id="M9LPE8"/>
<sequence length="140" mass="15438">MRFKNLLSVIFSVALMFMMGQSVNAVAVEVSKDGGVVVDTSSKDDADKKIVLCQGDCKVNVIGKNDKLTVVSKDNKLVVTDVGSKDKKDSFVFTSTDGFKNVSITKNGTLVEDGTKEYKKLVKKYEELIKKYRGKEVKSK</sequence>
<dbReference type="GO" id="GO:0016740">
    <property type="term" value="F:transferase activity"/>
    <property type="evidence" value="ECO:0007669"/>
    <property type="project" value="UniProtKB-KW"/>
</dbReference>
<evidence type="ECO:0000256" key="1">
    <source>
        <dbReference type="SAM" id="SignalP"/>
    </source>
</evidence>
<protein>
    <submittedName>
        <fullName evidence="2">Rhodanese-related sulfurtransferase</fullName>
    </submittedName>
</protein>
<reference evidence="2 3" key="1">
    <citation type="submission" date="2012-10" db="EMBL/GenBank/DDBJ databases">
        <title>Draft Genome Sequence of Paenibacillus popilliae ATCC 14706T.</title>
        <authorList>
            <person name="Iiyama K."/>
            <person name="Mori K."/>
            <person name="Mon H."/>
            <person name="Chieda Y."/>
            <person name="Lee J.M."/>
            <person name="Kusakabe T."/>
            <person name="Tashiro K."/>
            <person name="Asano S."/>
            <person name="Yasunaga-Aoki C."/>
            <person name="Shimizu S."/>
        </authorList>
    </citation>
    <scope>NUCLEOTIDE SEQUENCE [LARGE SCALE GENOMIC DNA]</scope>
    <source>
        <strain evidence="2 3">ATCC 14706</strain>
    </source>
</reference>
<keyword evidence="1" id="KW-0732">Signal</keyword>
<comment type="caution">
    <text evidence="2">The sequence shown here is derived from an EMBL/GenBank/DDBJ whole genome shotgun (WGS) entry which is preliminary data.</text>
</comment>
<name>M9LPE8_PAEPP</name>
<dbReference type="Proteomes" id="UP000029453">
    <property type="component" value="Unassembled WGS sequence"/>
</dbReference>
<evidence type="ECO:0000313" key="2">
    <source>
        <dbReference type="EMBL" id="GAC42411.1"/>
    </source>
</evidence>
<feature type="chain" id="PRO_5039624486" evidence="1">
    <location>
        <begin position="28"/>
        <end position="140"/>
    </location>
</feature>
<gene>
    <name evidence="2" type="ORF">PPOP_1768</name>
</gene>
<dbReference type="EMBL" id="BALG01000096">
    <property type="protein sequence ID" value="GAC42411.1"/>
    <property type="molecule type" value="Genomic_DNA"/>
</dbReference>
<keyword evidence="2" id="KW-0808">Transferase</keyword>
<feature type="signal peptide" evidence="1">
    <location>
        <begin position="1"/>
        <end position="27"/>
    </location>
</feature>
<evidence type="ECO:0000313" key="3">
    <source>
        <dbReference type="Proteomes" id="UP000029453"/>
    </source>
</evidence>
<dbReference type="RefSeq" id="WP_006285848.1">
    <property type="nucleotide sequence ID" value="NZ_BALG01000096.1"/>
</dbReference>
<accession>M9LPE8</accession>